<keyword evidence="5" id="KW-0479">Metal-binding</keyword>
<feature type="compositionally biased region" description="Polar residues" evidence="6">
    <location>
        <begin position="10"/>
        <end position="33"/>
    </location>
</feature>
<evidence type="ECO:0000313" key="10">
    <source>
        <dbReference type="Proteomes" id="UP000541610"/>
    </source>
</evidence>
<dbReference type="EMBL" id="JABANP010000030">
    <property type="protein sequence ID" value="KAF4694651.1"/>
    <property type="molecule type" value="Genomic_DNA"/>
</dbReference>
<dbReference type="InterPro" id="IPR001878">
    <property type="entry name" value="Znf_CCHC"/>
</dbReference>
<feature type="compositionally biased region" description="Polar residues" evidence="6">
    <location>
        <begin position="90"/>
        <end position="99"/>
    </location>
</feature>
<dbReference type="Gene3D" id="4.10.60.10">
    <property type="entry name" value="Zinc finger, CCHC-type"/>
    <property type="match status" value="1"/>
</dbReference>
<dbReference type="Gene3D" id="2.40.70.10">
    <property type="entry name" value="Acid Proteases"/>
    <property type="match status" value="1"/>
</dbReference>
<keyword evidence="4" id="KW-0378">Hydrolase</keyword>
<dbReference type="PANTHER" id="PTHR37984:SF5">
    <property type="entry name" value="PROTEIN NYNRIN-LIKE"/>
    <property type="match status" value="1"/>
</dbReference>
<evidence type="ECO:0000259" key="7">
    <source>
        <dbReference type="PROSITE" id="PS50158"/>
    </source>
</evidence>
<name>A0A7J6PGX3_PEROL</name>
<feature type="region of interest" description="Disordered" evidence="6">
    <location>
        <begin position="57"/>
        <end position="99"/>
    </location>
</feature>
<dbReference type="InterPro" id="IPR036397">
    <property type="entry name" value="RNaseH_sf"/>
</dbReference>
<accession>A0A7J6PGX3</accession>
<dbReference type="GO" id="GO:0004519">
    <property type="term" value="F:endonuclease activity"/>
    <property type="evidence" value="ECO:0007669"/>
    <property type="project" value="UniProtKB-KW"/>
</dbReference>
<dbReference type="OrthoDB" id="3227343at2759"/>
<dbReference type="PROSITE" id="PS50158">
    <property type="entry name" value="ZF_CCHC"/>
    <property type="match status" value="2"/>
</dbReference>
<dbReference type="InterPro" id="IPR012337">
    <property type="entry name" value="RNaseH-like_sf"/>
</dbReference>
<comment type="caution">
    <text evidence="9">The sequence shown here is derived from an EMBL/GenBank/DDBJ whole genome shotgun (WGS) entry which is preliminary data.</text>
</comment>
<evidence type="ECO:0000256" key="2">
    <source>
        <dbReference type="ARBA" id="ARBA00022695"/>
    </source>
</evidence>
<dbReference type="Pfam" id="PF00078">
    <property type="entry name" value="RVT_1"/>
    <property type="match status" value="1"/>
</dbReference>
<dbReference type="GO" id="GO:0008270">
    <property type="term" value="F:zinc ion binding"/>
    <property type="evidence" value="ECO:0007669"/>
    <property type="project" value="UniProtKB-KW"/>
</dbReference>
<evidence type="ECO:0000259" key="8">
    <source>
        <dbReference type="PROSITE" id="PS50994"/>
    </source>
</evidence>
<dbReference type="SUPFAM" id="SSF56672">
    <property type="entry name" value="DNA/RNA polymerases"/>
    <property type="match status" value="1"/>
</dbReference>
<dbReference type="Gene3D" id="3.30.420.10">
    <property type="entry name" value="Ribonuclease H-like superfamily/Ribonuclease H"/>
    <property type="match status" value="1"/>
</dbReference>
<keyword evidence="5" id="KW-0862">Zinc</keyword>
<feature type="domain" description="Integrase catalytic" evidence="8">
    <location>
        <begin position="1424"/>
        <end position="1591"/>
    </location>
</feature>
<dbReference type="Gene3D" id="3.10.10.10">
    <property type="entry name" value="HIV Type 1 Reverse Transcriptase, subunit A, domain 1"/>
    <property type="match status" value="1"/>
</dbReference>
<dbReference type="GO" id="GO:0015074">
    <property type="term" value="P:DNA integration"/>
    <property type="evidence" value="ECO:0007669"/>
    <property type="project" value="InterPro"/>
</dbReference>
<protein>
    <submittedName>
        <fullName evidence="9">Uncharacterized protein</fullName>
    </submittedName>
</protein>
<dbReference type="GO" id="GO:0016779">
    <property type="term" value="F:nucleotidyltransferase activity"/>
    <property type="evidence" value="ECO:0007669"/>
    <property type="project" value="UniProtKB-KW"/>
</dbReference>
<dbReference type="InterPro" id="IPR000477">
    <property type="entry name" value="RT_dom"/>
</dbReference>
<keyword evidence="3" id="KW-0540">Nuclease</keyword>
<gene>
    <name evidence="9" type="ORF">FOZ60_007618</name>
</gene>
<keyword evidence="4" id="KW-0255">Endonuclease</keyword>
<dbReference type="SMART" id="SM00343">
    <property type="entry name" value="ZnF_C2HC"/>
    <property type="match status" value="3"/>
</dbReference>
<dbReference type="Gene3D" id="3.30.70.270">
    <property type="match status" value="1"/>
</dbReference>
<evidence type="ECO:0000256" key="1">
    <source>
        <dbReference type="ARBA" id="ARBA00022679"/>
    </source>
</evidence>
<evidence type="ECO:0000313" key="9">
    <source>
        <dbReference type="EMBL" id="KAF4694651.1"/>
    </source>
</evidence>
<dbReference type="InterPro" id="IPR043128">
    <property type="entry name" value="Rev_trsase/Diguanyl_cyclase"/>
</dbReference>
<keyword evidence="2" id="KW-0548">Nucleotidyltransferase</keyword>
<dbReference type="Proteomes" id="UP000541610">
    <property type="component" value="Unassembled WGS sequence"/>
</dbReference>
<keyword evidence="1" id="KW-0808">Transferase</keyword>
<evidence type="ECO:0000256" key="4">
    <source>
        <dbReference type="ARBA" id="ARBA00022759"/>
    </source>
</evidence>
<feature type="domain" description="CCHC-type" evidence="7">
    <location>
        <begin position="362"/>
        <end position="377"/>
    </location>
</feature>
<dbReference type="PANTHER" id="PTHR37984">
    <property type="entry name" value="PROTEIN CBG26694"/>
    <property type="match status" value="1"/>
</dbReference>
<dbReference type="InterPro" id="IPR036875">
    <property type="entry name" value="Znf_CCHC_sf"/>
</dbReference>
<dbReference type="InterPro" id="IPR050951">
    <property type="entry name" value="Retrovirus_Pol_polyprotein"/>
</dbReference>
<dbReference type="SUPFAM" id="SSF57756">
    <property type="entry name" value="Retrovirus zinc finger-like domains"/>
    <property type="match status" value="1"/>
</dbReference>
<dbReference type="InterPro" id="IPR021109">
    <property type="entry name" value="Peptidase_aspartic_dom_sf"/>
</dbReference>
<dbReference type="SUPFAM" id="SSF53098">
    <property type="entry name" value="Ribonuclease H-like"/>
    <property type="match status" value="1"/>
</dbReference>
<dbReference type="InterPro" id="IPR043502">
    <property type="entry name" value="DNA/RNA_pol_sf"/>
</dbReference>
<organism evidence="9 10">
    <name type="scientific">Perkinsus olseni</name>
    <name type="common">Perkinsus atlanticus</name>
    <dbReference type="NCBI Taxonomy" id="32597"/>
    <lineage>
        <taxon>Eukaryota</taxon>
        <taxon>Sar</taxon>
        <taxon>Alveolata</taxon>
        <taxon>Perkinsozoa</taxon>
        <taxon>Perkinsea</taxon>
        <taxon>Perkinsida</taxon>
        <taxon>Perkinsidae</taxon>
        <taxon>Perkinsus</taxon>
    </lineage>
</organism>
<dbReference type="InterPro" id="IPR008042">
    <property type="entry name" value="Retrotrans_Pao"/>
</dbReference>
<feature type="region of interest" description="Disordered" evidence="6">
    <location>
        <begin position="1"/>
        <end position="33"/>
    </location>
</feature>
<feature type="compositionally biased region" description="Low complexity" evidence="6">
    <location>
        <begin position="437"/>
        <end position="447"/>
    </location>
</feature>
<dbReference type="PROSITE" id="PS50994">
    <property type="entry name" value="INTEGRASE"/>
    <property type="match status" value="1"/>
</dbReference>
<evidence type="ECO:0000256" key="5">
    <source>
        <dbReference type="PROSITE-ProRule" id="PRU00047"/>
    </source>
</evidence>
<dbReference type="CDD" id="cd00303">
    <property type="entry name" value="retropepsin_like"/>
    <property type="match status" value="1"/>
</dbReference>
<sequence length="1721" mass="189488">MPRQTRRKSTASVATPSREAGNSQSDPTGSPSVVTEGVVAKLVERIEGLSARVEALASLPPTPPNVTPSMPSQRQPLAQEDPPLQVSADGVSSTAQPTDARSKCCQIVQNARKEARQELKTTDFPRFIGGSPEEIPATVALPATSGGGLFSNSRSTSTSGSVRAHLSSFDRLLATSAIAPGSVCSYFLLLYSLSEDVRNRISASTDYALSEFSDVQALVARFQELYRDLRAALLTTYQDVSEAARLRQEWHDLRQTAGSSYLSFLSQVDKFRVELRLQGDTLSDSAVFDKLINCALAPFNDWALQYLLSGTALATARSQLESRAKLWRSQAPSSVPPVPEVATLGTPGRRFPHLKSLPFDTCKRCLIKGHKARDCPDDLPNSIESRCLACGNFGHRASECRLAKDRKLHCDRCGQFGHLCYSCRKPRKSNSVSAPENQSSSRSSNQSIPEAQSCDALSSSRLPPNATPDAAWVATLQCEPVNEILSDDYQSAPLRVPVDVVACSQSLSPGSSATSVIAMLDTGAGRSFISQKFRSELPVSHIGSSKRVSAKAILADGSTFECHEAVRIRLQVPHKATEIWCLVAPVPLAADLILGMSALRALSLLLHVCSQGVILRAAVDRETAQGIVKGQPARDEEPVNNVDFLHILAETIEDGDHIREHPTEVDFSDSILCGFDDGFLAEGAVTEDETVPTKPTKFSYNQTRFEGFAIEKTIDSEGKETTVERFCYGVPWLSTRRLPKPTASDINRCILKHKAAAQKLKADDSFDNYAKVFQRYIDMGVLVRVDKSEWAKVTGLISHFAVLSPSKSTPVRPVLNGVVFRGLIGSGLGRTKPHDSVLRGTLPHLLAFRAYPAVALVDLECAYYQLRNSADPDVEYLFCLAWGDDLFRLISPPMGSPHSAAALQHAVSYMCREAQATFNTQYGSKASVVYSGYMDDLIVACSDPSLLSDAVRILLETCRKYGFHCQPKKCRVGVPVEHPCKVLGLLWNPDDTLSDSDGPDFPTCVIAASKDKVILTRRDVMSLIAQCYDPLGFQSNLLLRMRYILRREFEQDSVGDLDEFISVGAYRALESVLVEFARFPPISRVLNLDASAVFLLFCDASNFGTAAVICDSTYNLVRCSAHLIQAAKQPWSIVRKELLSCLEAALLYAETARALRSVKLCVPAPELYTDNEANYYRLCRAFRLVKQSSDFEAFRCGWKSVTVPSWELKTLFKIAQLLVPYGGRVFHLSGKRNPSDCYSRGLSLRCCPCADPLLIEAVRQARLRSDSSDCVKLSDDMIMSKLLTAIDDDPSIIKPLKDYVKLKQRDDSDFKPLLDPSCNSKADARTLRKYSVVADASGDPLKAYVVNSVTRGLAVPRELRREVCDRLHLYYAHLGAYKLYRSVKFDFDAGPLSEYLRAQRRCLICRAQRNTRTVSHVLGSQLLKATQPWELLGIDLLGPYKQEGCRSPYHDSLMCLLVVDVVTGYVAHAIIPHYAPTHLLLAGLESIFQAHGYPLGLLSDADARFTNLGAVIWSRALGIRWARSVGHASRLNGWHESRHRLVNFMLRCLIQQNGNAASWTALMPRVCFIVNNIVRSSLSSSTYSRTLSKEAADSLDHHIPLRMPDRADADELLRDVASRVSSDCKWIQVSAENEDAILRARSTFGDASLARSDFSTLSVGDHVLRYNHGRNKLGQKWLTGTVYVVRAIKGCVAVISPINSPSLLYEYIGNLKMITSAAGEC</sequence>
<evidence type="ECO:0000256" key="6">
    <source>
        <dbReference type="SAM" id="MobiDB-lite"/>
    </source>
</evidence>
<dbReference type="GO" id="GO:0003676">
    <property type="term" value="F:nucleic acid binding"/>
    <property type="evidence" value="ECO:0007669"/>
    <property type="project" value="InterPro"/>
</dbReference>
<dbReference type="InterPro" id="IPR001584">
    <property type="entry name" value="Integrase_cat-core"/>
</dbReference>
<proteinExistence type="predicted"/>
<dbReference type="Pfam" id="PF05380">
    <property type="entry name" value="Peptidase_A17"/>
    <property type="match status" value="1"/>
</dbReference>
<evidence type="ECO:0000256" key="3">
    <source>
        <dbReference type="ARBA" id="ARBA00022722"/>
    </source>
</evidence>
<reference evidence="9 10" key="1">
    <citation type="submission" date="2020-04" db="EMBL/GenBank/DDBJ databases">
        <title>Perkinsus olseni comparative genomics.</title>
        <authorList>
            <person name="Bogema D.R."/>
        </authorList>
    </citation>
    <scope>NUCLEOTIDE SEQUENCE [LARGE SCALE GENOMIC DNA]</scope>
    <source>
        <strain evidence="9">00978-12</strain>
    </source>
</reference>
<feature type="domain" description="CCHC-type" evidence="7">
    <location>
        <begin position="386"/>
        <end position="401"/>
    </location>
</feature>
<keyword evidence="5" id="KW-0863">Zinc-finger</keyword>
<dbReference type="SUPFAM" id="SSF50630">
    <property type="entry name" value="Acid proteases"/>
    <property type="match status" value="1"/>
</dbReference>
<feature type="region of interest" description="Disordered" evidence="6">
    <location>
        <begin position="427"/>
        <end position="449"/>
    </location>
</feature>